<feature type="compositionally biased region" description="Acidic residues" evidence="1">
    <location>
        <begin position="35"/>
        <end position="46"/>
    </location>
</feature>
<reference evidence="2" key="1">
    <citation type="journal article" date="2023" name="Mol. Phylogenet. Evol.">
        <title>Genome-scale phylogeny and comparative genomics of the fungal order Sordariales.</title>
        <authorList>
            <person name="Hensen N."/>
            <person name="Bonometti L."/>
            <person name="Westerberg I."/>
            <person name="Brannstrom I.O."/>
            <person name="Guillou S."/>
            <person name="Cros-Aarteil S."/>
            <person name="Calhoun S."/>
            <person name="Haridas S."/>
            <person name="Kuo A."/>
            <person name="Mondo S."/>
            <person name="Pangilinan J."/>
            <person name="Riley R."/>
            <person name="LaButti K."/>
            <person name="Andreopoulos B."/>
            <person name="Lipzen A."/>
            <person name="Chen C."/>
            <person name="Yan M."/>
            <person name="Daum C."/>
            <person name="Ng V."/>
            <person name="Clum A."/>
            <person name="Steindorff A."/>
            <person name="Ohm R.A."/>
            <person name="Martin F."/>
            <person name="Silar P."/>
            <person name="Natvig D.O."/>
            <person name="Lalanne C."/>
            <person name="Gautier V."/>
            <person name="Ament-Velasquez S.L."/>
            <person name="Kruys A."/>
            <person name="Hutchinson M.I."/>
            <person name="Powell A.J."/>
            <person name="Barry K."/>
            <person name="Miller A.N."/>
            <person name="Grigoriev I.V."/>
            <person name="Debuchy R."/>
            <person name="Gladieux P."/>
            <person name="Hiltunen Thoren M."/>
            <person name="Johannesson H."/>
        </authorList>
    </citation>
    <scope>NUCLEOTIDE SEQUENCE</scope>
    <source>
        <strain evidence="2">CBS 990.96</strain>
    </source>
</reference>
<accession>A0AAN6YLB1</accession>
<organism evidence="2 3">
    <name type="scientific">Podospora fimiseda</name>
    <dbReference type="NCBI Taxonomy" id="252190"/>
    <lineage>
        <taxon>Eukaryota</taxon>
        <taxon>Fungi</taxon>
        <taxon>Dikarya</taxon>
        <taxon>Ascomycota</taxon>
        <taxon>Pezizomycotina</taxon>
        <taxon>Sordariomycetes</taxon>
        <taxon>Sordariomycetidae</taxon>
        <taxon>Sordariales</taxon>
        <taxon>Podosporaceae</taxon>
        <taxon>Podospora</taxon>
    </lineage>
</organism>
<evidence type="ECO:0000313" key="3">
    <source>
        <dbReference type="Proteomes" id="UP001301958"/>
    </source>
</evidence>
<sequence length="210" mass="23707">MNRESRFEKVSTTNNQDDRGSSEPLASALQKEDDVPAESVDEEEAYTSERDRHSSRVTLSGSSPSTLNQKAMQIGGRLKLEETLQGIQLSDSGSSSARRDARQSAGIIETSHTVPNRISSSIRQDQPNNIIGQDHPMSSIPGGSWRGGRTRRRRSHGRASVYKYIVWLCHICGQDNNWDLFILCVNHQCQHRRCEFCEIEHHSIDDWIDS</sequence>
<evidence type="ECO:0000313" key="2">
    <source>
        <dbReference type="EMBL" id="KAK4220498.1"/>
    </source>
</evidence>
<keyword evidence="3" id="KW-1185">Reference proteome</keyword>
<dbReference type="Proteomes" id="UP001301958">
    <property type="component" value="Unassembled WGS sequence"/>
</dbReference>
<name>A0AAN6YLB1_9PEZI</name>
<feature type="compositionally biased region" description="Polar residues" evidence="1">
    <location>
        <begin position="56"/>
        <end position="68"/>
    </location>
</feature>
<proteinExistence type="predicted"/>
<feature type="region of interest" description="Disordered" evidence="1">
    <location>
        <begin position="87"/>
        <end position="152"/>
    </location>
</feature>
<reference evidence="2" key="2">
    <citation type="submission" date="2023-05" db="EMBL/GenBank/DDBJ databases">
        <authorList>
            <consortium name="Lawrence Berkeley National Laboratory"/>
            <person name="Steindorff A."/>
            <person name="Hensen N."/>
            <person name="Bonometti L."/>
            <person name="Westerberg I."/>
            <person name="Brannstrom I.O."/>
            <person name="Guillou S."/>
            <person name="Cros-Aarteil S."/>
            <person name="Calhoun S."/>
            <person name="Haridas S."/>
            <person name="Kuo A."/>
            <person name="Mondo S."/>
            <person name="Pangilinan J."/>
            <person name="Riley R."/>
            <person name="Labutti K."/>
            <person name="Andreopoulos B."/>
            <person name="Lipzen A."/>
            <person name="Chen C."/>
            <person name="Yanf M."/>
            <person name="Daum C."/>
            <person name="Ng V."/>
            <person name="Clum A."/>
            <person name="Ohm R."/>
            <person name="Martin F."/>
            <person name="Silar P."/>
            <person name="Natvig D."/>
            <person name="Lalanne C."/>
            <person name="Gautier V."/>
            <person name="Ament-Velasquez S.L."/>
            <person name="Kruys A."/>
            <person name="Hutchinson M.I."/>
            <person name="Powell A.J."/>
            <person name="Barry K."/>
            <person name="Miller A.N."/>
            <person name="Grigoriev I.V."/>
            <person name="Debuchy R."/>
            <person name="Gladieux P."/>
            <person name="Thoren M.H."/>
            <person name="Johannesson H."/>
        </authorList>
    </citation>
    <scope>NUCLEOTIDE SEQUENCE</scope>
    <source>
        <strain evidence="2">CBS 990.96</strain>
    </source>
</reference>
<gene>
    <name evidence="2" type="ORF">QBC38DRAFT_550644</name>
</gene>
<dbReference type="EMBL" id="MU865753">
    <property type="protein sequence ID" value="KAK4220498.1"/>
    <property type="molecule type" value="Genomic_DNA"/>
</dbReference>
<feature type="compositionally biased region" description="Polar residues" evidence="1">
    <location>
        <begin position="110"/>
        <end position="131"/>
    </location>
</feature>
<comment type="caution">
    <text evidence="2">The sequence shown here is derived from an EMBL/GenBank/DDBJ whole genome shotgun (WGS) entry which is preliminary data.</text>
</comment>
<dbReference type="AlphaFoldDB" id="A0AAN6YLB1"/>
<feature type="region of interest" description="Disordered" evidence="1">
    <location>
        <begin position="1"/>
        <end position="68"/>
    </location>
</feature>
<evidence type="ECO:0000256" key="1">
    <source>
        <dbReference type="SAM" id="MobiDB-lite"/>
    </source>
</evidence>
<protein>
    <submittedName>
        <fullName evidence="2">Uncharacterized protein</fullName>
    </submittedName>
</protein>